<feature type="non-terminal residue" evidence="2">
    <location>
        <position position="1"/>
    </location>
</feature>
<dbReference type="Pfam" id="PF20516">
    <property type="entry name" value="PDDEXK_12"/>
    <property type="match status" value="1"/>
</dbReference>
<accession>A0AA39ZVG9</accession>
<dbReference type="EMBL" id="JAUKTV010000021">
    <property type="protein sequence ID" value="KAK0704275.1"/>
    <property type="molecule type" value="Genomic_DNA"/>
</dbReference>
<evidence type="ECO:0000313" key="3">
    <source>
        <dbReference type="Proteomes" id="UP001172159"/>
    </source>
</evidence>
<evidence type="ECO:0000259" key="1">
    <source>
        <dbReference type="Pfam" id="PF20516"/>
    </source>
</evidence>
<reference evidence="2" key="1">
    <citation type="submission" date="2023-06" db="EMBL/GenBank/DDBJ databases">
        <title>Genome-scale phylogeny and comparative genomics of the fungal order Sordariales.</title>
        <authorList>
            <consortium name="Lawrence Berkeley National Laboratory"/>
            <person name="Hensen N."/>
            <person name="Bonometti L."/>
            <person name="Westerberg I."/>
            <person name="Brannstrom I.O."/>
            <person name="Guillou S."/>
            <person name="Cros-Aarteil S."/>
            <person name="Calhoun S."/>
            <person name="Haridas S."/>
            <person name="Kuo A."/>
            <person name="Mondo S."/>
            <person name="Pangilinan J."/>
            <person name="Riley R."/>
            <person name="Labutti K."/>
            <person name="Andreopoulos B."/>
            <person name="Lipzen A."/>
            <person name="Chen C."/>
            <person name="Yanf M."/>
            <person name="Daum C."/>
            <person name="Ng V."/>
            <person name="Clum A."/>
            <person name="Steindorff A."/>
            <person name="Ohm R."/>
            <person name="Martin F."/>
            <person name="Silar P."/>
            <person name="Natvig D."/>
            <person name="Lalanne C."/>
            <person name="Gautier V."/>
            <person name="Ament-Velasquez S.L."/>
            <person name="Kruys A."/>
            <person name="Hutchinson M.I."/>
            <person name="Powell A.J."/>
            <person name="Barry K."/>
            <person name="Miller A.N."/>
            <person name="Grigoriev I.V."/>
            <person name="Debuchy R."/>
            <person name="Gladieux P."/>
            <person name="Thoren M.H."/>
            <person name="Johannesson H."/>
        </authorList>
    </citation>
    <scope>NUCLEOTIDE SEQUENCE</scope>
    <source>
        <strain evidence="2">CBS 540.89</strain>
    </source>
</reference>
<dbReference type="AlphaFoldDB" id="A0AA39ZVG9"/>
<proteinExistence type="predicted"/>
<keyword evidence="3" id="KW-1185">Reference proteome</keyword>
<feature type="non-terminal residue" evidence="2">
    <location>
        <position position="356"/>
    </location>
</feature>
<evidence type="ECO:0000313" key="2">
    <source>
        <dbReference type="EMBL" id="KAK0704275.1"/>
    </source>
</evidence>
<comment type="caution">
    <text evidence="2">The sequence shown here is derived from an EMBL/GenBank/DDBJ whole genome shotgun (WGS) entry which is preliminary data.</text>
</comment>
<name>A0AA39ZVG9_9PEZI</name>
<protein>
    <recommendedName>
        <fullName evidence="1">PD-(D/E)XK nuclease-like domain-containing protein</fullName>
    </recommendedName>
</protein>
<sequence>TTSRARSTSPTKKTQRLVALKKPIHHVQIDDNKTDQLPEDIRDLYNRLYGITGYHEGIAPWEVRNEINASVAHKFRETWFRNRRGTTTRALGDASAADEHHRAFALGELVALRKIQRKAKSCRELGRSEAAWNMEVHGPLLELALEGHAHVQRELVTTARITKPFVPPMSDLSLAEFADKKMVDFVMVLVPKPDDEGEGVVGGQGDGAKGERFRQLAHAVHNTVLSQPLDQQSINQTLYPPLMERPIGISIETKADGANEVGRVQLAIWTAAWHERMMALMAAAGKLYANTRLITMPLLLIVEHSWVLSFVCDRGDRLEVVGDVTLGETADLKGLYTIVAALRELADWMQGPFAEW</sequence>
<gene>
    <name evidence="2" type="ORF">B0T21DRAFT_268787</name>
</gene>
<dbReference type="InterPro" id="IPR046797">
    <property type="entry name" value="PDDEXK_12"/>
</dbReference>
<organism evidence="2 3">
    <name type="scientific">Apiosordaria backusii</name>
    <dbReference type="NCBI Taxonomy" id="314023"/>
    <lineage>
        <taxon>Eukaryota</taxon>
        <taxon>Fungi</taxon>
        <taxon>Dikarya</taxon>
        <taxon>Ascomycota</taxon>
        <taxon>Pezizomycotina</taxon>
        <taxon>Sordariomycetes</taxon>
        <taxon>Sordariomycetidae</taxon>
        <taxon>Sordariales</taxon>
        <taxon>Lasiosphaeriaceae</taxon>
        <taxon>Apiosordaria</taxon>
    </lineage>
</organism>
<dbReference type="Proteomes" id="UP001172159">
    <property type="component" value="Unassembled WGS sequence"/>
</dbReference>
<feature type="domain" description="PD-(D/E)XK nuclease-like" evidence="1">
    <location>
        <begin position="94"/>
        <end position="353"/>
    </location>
</feature>